<feature type="transmembrane region" description="Helical" evidence="9">
    <location>
        <begin position="58"/>
        <end position="79"/>
    </location>
</feature>
<dbReference type="GO" id="GO:0140359">
    <property type="term" value="F:ABC-type transporter activity"/>
    <property type="evidence" value="ECO:0007669"/>
    <property type="project" value="InterPro"/>
</dbReference>
<dbReference type="InterPro" id="IPR003439">
    <property type="entry name" value="ABC_transporter-like_ATP-bd"/>
</dbReference>
<dbReference type="Gene3D" id="3.40.50.300">
    <property type="entry name" value="P-loop containing nucleotide triphosphate hydrolases"/>
    <property type="match status" value="2"/>
</dbReference>
<protein>
    <recommendedName>
        <fullName evidence="14">ABC transporter</fullName>
    </recommendedName>
</protein>
<keyword evidence="5" id="KW-0547">Nucleotide-binding</keyword>
<proteinExistence type="inferred from homology"/>
<dbReference type="GO" id="GO:0016020">
    <property type="term" value="C:membrane"/>
    <property type="evidence" value="ECO:0007669"/>
    <property type="project" value="UniProtKB-SubCell"/>
</dbReference>
<reference evidence="12" key="1">
    <citation type="journal article" date="2023" name="Access Microbiol">
        <title>De-novo genome assembly for Akanthomyces muscarius, a biocontrol agent of insect agricultural pests.</title>
        <authorList>
            <person name="Erdos Z."/>
            <person name="Studholme D.J."/>
            <person name="Raymond B."/>
            <person name="Sharma M."/>
        </authorList>
    </citation>
    <scope>NUCLEOTIDE SEQUENCE</scope>
    <source>
        <strain evidence="12">Ve6</strain>
    </source>
</reference>
<evidence type="ECO:0000259" key="11">
    <source>
        <dbReference type="PROSITE" id="PS50929"/>
    </source>
</evidence>
<evidence type="ECO:0000256" key="5">
    <source>
        <dbReference type="ARBA" id="ARBA00022741"/>
    </source>
</evidence>
<dbReference type="PROSITE" id="PS00211">
    <property type="entry name" value="ABC_TRANSPORTER_1"/>
    <property type="match status" value="1"/>
</dbReference>
<gene>
    <name evidence="12" type="ORF">LMH87_010563</name>
</gene>
<dbReference type="PANTHER" id="PTHR24223">
    <property type="entry name" value="ATP-BINDING CASSETTE SUB-FAMILY C"/>
    <property type="match status" value="1"/>
</dbReference>
<accession>A0A9W8QDJ4</accession>
<dbReference type="PANTHER" id="PTHR24223:SF456">
    <property type="entry name" value="MULTIDRUG RESISTANCE-ASSOCIATED PROTEIN LETHAL(2)03659"/>
    <property type="match status" value="1"/>
</dbReference>
<keyword evidence="6" id="KW-0067">ATP-binding</keyword>
<evidence type="ECO:0000313" key="13">
    <source>
        <dbReference type="Proteomes" id="UP001144673"/>
    </source>
</evidence>
<name>A0A9W8QDJ4_AKAMU</name>
<dbReference type="Pfam" id="PF00664">
    <property type="entry name" value="ABC_membrane"/>
    <property type="match status" value="2"/>
</dbReference>
<dbReference type="RefSeq" id="XP_056054758.1">
    <property type="nucleotide sequence ID" value="XM_056197740.1"/>
</dbReference>
<dbReference type="Proteomes" id="UP001144673">
    <property type="component" value="Chromosome 5"/>
</dbReference>
<evidence type="ECO:0008006" key="14">
    <source>
        <dbReference type="Google" id="ProtNLM"/>
    </source>
</evidence>
<dbReference type="InterPro" id="IPR003593">
    <property type="entry name" value="AAA+_ATPase"/>
</dbReference>
<evidence type="ECO:0000259" key="10">
    <source>
        <dbReference type="PROSITE" id="PS50893"/>
    </source>
</evidence>
<comment type="similarity">
    <text evidence="2">Belongs to the ABC transporter superfamily. ABCC family. Conjugate transporter (TC 3.A.1.208) subfamily.</text>
</comment>
<dbReference type="GeneID" id="80897722"/>
<keyword evidence="3" id="KW-0813">Transport</keyword>
<dbReference type="KEGG" id="amus:LMH87_010563"/>
<evidence type="ECO:0000256" key="4">
    <source>
        <dbReference type="ARBA" id="ARBA00022692"/>
    </source>
</evidence>
<keyword evidence="8 9" id="KW-0472">Membrane</keyword>
<organism evidence="12 13">
    <name type="scientific">Akanthomyces muscarius</name>
    <name type="common">Entomopathogenic fungus</name>
    <name type="synonym">Lecanicillium muscarium</name>
    <dbReference type="NCBI Taxonomy" id="2231603"/>
    <lineage>
        <taxon>Eukaryota</taxon>
        <taxon>Fungi</taxon>
        <taxon>Dikarya</taxon>
        <taxon>Ascomycota</taxon>
        <taxon>Pezizomycotina</taxon>
        <taxon>Sordariomycetes</taxon>
        <taxon>Hypocreomycetidae</taxon>
        <taxon>Hypocreales</taxon>
        <taxon>Cordycipitaceae</taxon>
        <taxon>Akanthomyces</taxon>
    </lineage>
</organism>
<feature type="transmembrane region" description="Helical" evidence="9">
    <location>
        <begin position="949"/>
        <end position="970"/>
    </location>
</feature>
<dbReference type="SUPFAM" id="SSF90123">
    <property type="entry name" value="ABC transporter transmembrane region"/>
    <property type="match status" value="2"/>
</dbReference>
<sequence>MGWVSVLNWALLSMQALVLTIASGFVERYTHGIRLACSAAFSLPSVLCELKLETGHKFLSNYAEICLLLVILVASLSIARRPSVMHHDKMLDRQFSVSLLDRLTFAWGPFHQAGAIAPASMKLSDLPEVGHLSRIRTVKQIFESGRGSGDFWQQLILAFWPTILRQWMLVFVTASSQFGSRFALFKLLQALEVQPEFFVAWAWVLGLGLGLLVEAFSKSWLVWVTQMRLQIPIEGLLKTFVLEKTTRRKLGSESSSPKVAKGGDSAPREKLSLTEAITNDCMETANACAHTHHFLMVAFKLVLDVSYLARLLGMKSVLVGSVASLLLTPFSTVLSKKHREARSKRTKAHSVVSNLISEALQSLRHIRLSSVEQMWQKRLTSARESELEQMWNAGVAMAMLSLVLNLSPVLLASLSLSTHAYETGNLGSSVAFLSLNLFSSLHAAFKELPSRLTEARVSWSSYERLQRYLQEPEREVSAEPSDALQLKNADLHWDRPTGDLYKSSSFTLRDLNLSFPRAELSIVTGSTGSGKSLLMAGLLDEADLSTGSLLRPATQLVFSDGQADVAPGSTAIVSQPPWVDNCTVLDNILFGSHYNADRYRKVLQACALDKDLAVLPMGDQTVAGLNGALLSGGQKWRVALARAFYSNAETIILDDVLSAVDTHVAKHICEQALTGGLARGRTVILVTHSPDVCLLAAKYHVTVGNGTAVGKILDPSSGDTRKVGQHGEKEKSVANLDEIPASAETPSLKRARADLNEVDSAIAANIGIYLALSLSSTIVVELRSLILQSMSLRASHSLFQRLFSSVLFAPLSWIDSMPLGEMIQTLENDMYSMDNKTTQTIHNLLGSVIHLVFILITSFLYAPQSIFLSIAIIFVYAKVATQQLEISRQLLGLIDQSLRPILEHVTSVASGLATIRAFNRTSLYIEQMNGLLDRGAKLGLHLILGQQWLAVRLGSLGAVFVTAVAAALVYQGTDAAKTGLIISLALQLQSALSGATGSFNVQNMLNRTIGRIASLASVETESQEGDEPGACWPESASIEVRDLILSYDNSSRPALNNVSFSVKPCQRLGIVGRTGAGKTSLTNALLRFIKPTSGTISIDGLDIAAIKLERLRKVLSLIPQDPFLFSGTLRSNVDPDGSKSDESLVAALVRVHLVASTGEDNKSGKFTNLDMEIQAGGKNLSYGQRQLVCMARALLRKCPILILDEATSAVDGAVDAAMQQVIRDEFNDATILVVAHRLLTVADFDNVLVMSDGEVAEFGPPVQLMANQGLFWDMVQKSGDAGRIELAMKQA</sequence>
<dbReference type="PROSITE" id="PS50893">
    <property type="entry name" value="ABC_TRANSPORTER_2"/>
    <property type="match status" value="2"/>
</dbReference>
<evidence type="ECO:0000256" key="1">
    <source>
        <dbReference type="ARBA" id="ARBA00004141"/>
    </source>
</evidence>
<keyword evidence="13" id="KW-1185">Reference proteome</keyword>
<comment type="subcellular location">
    <subcellularLocation>
        <location evidence="1">Membrane</location>
        <topology evidence="1">Multi-pass membrane protein</topology>
    </subcellularLocation>
</comment>
<feature type="domain" description="ABC transmembrane type-1" evidence="11">
    <location>
        <begin position="766"/>
        <end position="1007"/>
    </location>
</feature>
<evidence type="ECO:0000256" key="9">
    <source>
        <dbReference type="SAM" id="Phobius"/>
    </source>
</evidence>
<dbReference type="PROSITE" id="PS50929">
    <property type="entry name" value="ABC_TM1F"/>
    <property type="match status" value="2"/>
</dbReference>
<evidence type="ECO:0000256" key="2">
    <source>
        <dbReference type="ARBA" id="ARBA00009726"/>
    </source>
</evidence>
<feature type="domain" description="ABC transmembrane type-1" evidence="11">
    <location>
        <begin position="272"/>
        <end position="454"/>
    </location>
</feature>
<dbReference type="InterPro" id="IPR017871">
    <property type="entry name" value="ABC_transporter-like_CS"/>
</dbReference>
<evidence type="ECO:0000256" key="8">
    <source>
        <dbReference type="ARBA" id="ARBA00023136"/>
    </source>
</evidence>
<feature type="domain" description="ABC transporter" evidence="10">
    <location>
        <begin position="1038"/>
        <end position="1277"/>
    </location>
</feature>
<dbReference type="CDD" id="cd03244">
    <property type="entry name" value="ABCC_MRP_domain2"/>
    <property type="match status" value="1"/>
</dbReference>
<dbReference type="InterPro" id="IPR050173">
    <property type="entry name" value="ABC_transporter_C-like"/>
</dbReference>
<dbReference type="InterPro" id="IPR036640">
    <property type="entry name" value="ABC1_TM_sf"/>
</dbReference>
<evidence type="ECO:0000256" key="7">
    <source>
        <dbReference type="ARBA" id="ARBA00022989"/>
    </source>
</evidence>
<evidence type="ECO:0000313" key="12">
    <source>
        <dbReference type="EMBL" id="KAJ4154100.1"/>
    </source>
</evidence>
<evidence type="ECO:0000256" key="6">
    <source>
        <dbReference type="ARBA" id="ARBA00022840"/>
    </source>
</evidence>
<dbReference type="SUPFAM" id="SSF52540">
    <property type="entry name" value="P-loop containing nucleoside triphosphate hydrolases"/>
    <property type="match status" value="2"/>
</dbReference>
<dbReference type="Pfam" id="PF00005">
    <property type="entry name" value="ABC_tran"/>
    <property type="match status" value="2"/>
</dbReference>
<dbReference type="GO" id="GO:0016887">
    <property type="term" value="F:ATP hydrolysis activity"/>
    <property type="evidence" value="ECO:0007669"/>
    <property type="project" value="InterPro"/>
</dbReference>
<feature type="transmembrane region" description="Helical" evidence="9">
    <location>
        <begin position="848"/>
        <end position="877"/>
    </location>
</feature>
<dbReference type="Gene3D" id="1.20.1560.10">
    <property type="entry name" value="ABC transporter type 1, transmembrane domain"/>
    <property type="match status" value="2"/>
</dbReference>
<dbReference type="FunFam" id="3.40.50.300:FF:000838">
    <property type="entry name" value="ABC multidrug transporter (Eurofung)"/>
    <property type="match status" value="1"/>
</dbReference>
<dbReference type="GO" id="GO:0005524">
    <property type="term" value="F:ATP binding"/>
    <property type="evidence" value="ECO:0007669"/>
    <property type="project" value="UniProtKB-KW"/>
</dbReference>
<keyword evidence="7 9" id="KW-1133">Transmembrane helix</keyword>
<evidence type="ECO:0000256" key="3">
    <source>
        <dbReference type="ARBA" id="ARBA00022448"/>
    </source>
</evidence>
<dbReference type="SMART" id="SM00382">
    <property type="entry name" value="AAA"/>
    <property type="match status" value="2"/>
</dbReference>
<feature type="domain" description="ABC transporter" evidence="10">
    <location>
        <begin position="486"/>
        <end position="742"/>
    </location>
</feature>
<keyword evidence="4 9" id="KW-0812">Transmembrane</keyword>
<dbReference type="InterPro" id="IPR011527">
    <property type="entry name" value="ABC1_TM_dom"/>
</dbReference>
<dbReference type="CDD" id="cd03250">
    <property type="entry name" value="ABCC_MRP_domain1"/>
    <property type="match status" value="1"/>
</dbReference>
<dbReference type="EMBL" id="JAJHUN010000008">
    <property type="protein sequence ID" value="KAJ4154100.1"/>
    <property type="molecule type" value="Genomic_DNA"/>
</dbReference>
<dbReference type="InterPro" id="IPR027417">
    <property type="entry name" value="P-loop_NTPase"/>
</dbReference>
<comment type="caution">
    <text evidence="12">The sequence shown here is derived from an EMBL/GenBank/DDBJ whole genome shotgun (WGS) entry which is preliminary data.</text>
</comment>
<feature type="transmembrane region" description="Helical" evidence="9">
    <location>
        <begin position="6"/>
        <end position="26"/>
    </location>
</feature>